<proteinExistence type="predicted"/>
<sequence>MRSHDISSQKKEKGTVVFKSHAKLSDFCLARKGPIGDGSPRSPPLEVPSSQPPPLEVPDLPPSINQVAAEIDLLTAAAPPSVNTLSAPSLKPSPDTSALLLGIAHFDLLIRFSVSFSRSFANVCSGLANVDDDVFEQQRASTTVMTTEIGLSTGLNGVGFRVFIDSKFTICYKRIIYLLM</sequence>
<accession>A0ABD3BNR8</accession>
<organism evidence="2 3">
    <name type="scientific">Castilleja foliolosa</name>
    <dbReference type="NCBI Taxonomy" id="1961234"/>
    <lineage>
        <taxon>Eukaryota</taxon>
        <taxon>Viridiplantae</taxon>
        <taxon>Streptophyta</taxon>
        <taxon>Embryophyta</taxon>
        <taxon>Tracheophyta</taxon>
        <taxon>Spermatophyta</taxon>
        <taxon>Magnoliopsida</taxon>
        <taxon>eudicotyledons</taxon>
        <taxon>Gunneridae</taxon>
        <taxon>Pentapetalae</taxon>
        <taxon>asterids</taxon>
        <taxon>lamiids</taxon>
        <taxon>Lamiales</taxon>
        <taxon>Orobanchaceae</taxon>
        <taxon>Pedicularideae</taxon>
        <taxon>Castillejinae</taxon>
        <taxon>Castilleja</taxon>
    </lineage>
</organism>
<reference evidence="3" key="1">
    <citation type="journal article" date="2024" name="IScience">
        <title>Strigolactones Initiate the Formation of Haustorium-like Structures in Castilleja.</title>
        <authorList>
            <person name="Buerger M."/>
            <person name="Peterson D."/>
            <person name="Chory J."/>
        </authorList>
    </citation>
    <scope>NUCLEOTIDE SEQUENCE [LARGE SCALE GENOMIC DNA]</scope>
</reference>
<evidence type="ECO:0000256" key="1">
    <source>
        <dbReference type="SAM" id="MobiDB-lite"/>
    </source>
</evidence>
<gene>
    <name evidence="2" type="ORF">CASFOL_037413</name>
</gene>
<feature type="compositionally biased region" description="Pro residues" evidence="1">
    <location>
        <begin position="41"/>
        <end position="61"/>
    </location>
</feature>
<dbReference type="EMBL" id="JAVIJP010000078">
    <property type="protein sequence ID" value="KAL3618751.1"/>
    <property type="molecule type" value="Genomic_DNA"/>
</dbReference>
<dbReference type="AlphaFoldDB" id="A0ABD3BNR8"/>
<keyword evidence="3" id="KW-1185">Reference proteome</keyword>
<name>A0ABD3BNR8_9LAMI</name>
<feature type="region of interest" description="Disordered" evidence="1">
    <location>
        <begin position="31"/>
        <end position="61"/>
    </location>
</feature>
<evidence type="ECO:0000313" key="3">
    <source>
        <dbReference type="Proteomes" id="UP001632038"/>
    </source>
</evidence>
<comment type="caution">
    <text evidence="2">The sequence shown here is derived from an EMBL/GenBank/DDBJ whole genome shotgun (WGS) entry which is preliminary data.</text>
</comment>
<dbReference type="Proteomes" id="UP001632038">
    <property type="component" value="Unassembled WGS sequence"/>
</dbReference>
<evidence type="ECO:0000313" key="2">
    <source>
        <dbReference type="EMBL" id="KAL3618751.1"/>
    </source>
</evidence>
<protein>
    <submittedName>
        <fullName evidence="2">Uncharacterized protein</fullName>
    </submittedName>
</protein>